<organism evidence="2 3">
    <name type="scientific">Rhynchophorus ferrugineus</name>
    <name type="common">Red palm weevil</name>
    <name type="synonym">Curculio ferrugineus</name>
    <dbReference type="NCBI Taxonomy" id="354439"/>
    <lineage>
        <taxon>Eukaryota</taxon>
        <taxon>Metazoa</taxon>
        <taxon>Ecdysozoa</taxon>
        <taxon>Arthropoda</taxon>
        <taxon>Hexapoda</taxon>
        <taxon>Insecta</taxon>
        <taxon>Pterygota</taxon>
        <taxon>Neoptera</taxon>
        <taxon>Endopterygota</taxon>
        <taxon>Coleoptera</taxon>
        <taxon>Polyphaga</taxon>
        <taxon>Cucujiformia</taxon>
        <taxon>Curculionidae</taxon>
        <taxon>Dryophthorinae</taxon>
        <taxon>Rhynchophorus</taxon>
    </lineage>
</organism>
<dbReference type="EMBL" id="JAACXV010016669">
    <property type="protein sequence ID" value="KAF7264551.1"/>
    <property type="molecule type" value="Genomic_DNA"/>
</dbReference>
<dbReference type="Proteomes" id="UP000625711">
    <property type="component" value="Unassembled WGS sequence"/>
</dbReference>
<comment type="caution">
    <text evidence="2">The sequence shown here is derived from an EMBL/GenBank/DDBJ whole genome shotgun (WGS) entry which is preliminary data.</text>
</comment>
<feature type="signal peptide" evidence="1">
    <location>
        <begin position="1"/>
        <end position="20"/>
    </location>
</feature>
<sequence>MMLAIRLAYALLFLSLCAQGLPLPTLPLNERQQEISWQAWLLVDDQNQHRQNNEEGGTVPRRRITTKSVFVAPTLAGPFPDNLPPCAEGYESNPMGVCTKIIKIDEDRHLAFLVSKLNEKFGIEDYEEDFEEVDGSDSEPLQVNIPLADQYNNDTPQGVESDFAIIVTPTIKNSEGVSNVDKREGETIGETIEQELKQLLKTTTEQYDSTTWRPEIERGDLTTTQSPVEETTAIREETTRFDGEVETTTVPDEGSTTTVLPESTYETTEIPTTTLETTTATEQYRVTRPTPRITTYHPKATTYHPYFDVKYFESNSKTRNIIKFPDDDDDVVMPRSHSQGNYVRFPDMESNYQQESENHHTRDVTDSLGNYFNEIVTPEPSQKVRQMVLPGKRGFVPSKNYPVVFPHHNDEENHRQYEYHWGATTESHHSKRIRDKQGNLFLLPPKWSEKSNQKPLVFRSLPMQDLSVLFGYKNEQTVHR</sequence>
<protein>
    <recommendedName>
        <fullName evidence="4">Folded gastrulation N-terminal domain-containing protein</fullName>
    </recommendedName>
</protein>
<evidence type="ECO:0000256" key="1">
    <source>
        <dbReference type="SAM" id="SignalP"/>
    </source>
</evidence>
<keyword evidence="1" id="KW-0732">Signal</keyword>
<feature type="chain" id="PRO_5032807291" description="Folded gastrulation N-terminal domain-containing protein" evidence="1">
    <location>
        <begin position="21"/>
        <end position="480"/>
    </location>
</feature>
<accession>A0A834LY50</accession>
<dbReference type="OrthoDB" id="8197748at2759"/>
<evidence type="ECO:0000313" key="3">
    <source>
        <dbReference type="Proteomes" id="UP000625711"/>
    </source>
</evidence>
<proteinExistence type="predicted"/>
<reference evidence="2" key="1">
    <citation type="submission" date="2020-08" db="EMBL/GenBank/DDBJ databases">
        <title>Genome sequencing and assembly of the red palm weevil Rhynchophorus ferrugineus.</title>
        <authorList>
            <person name="Dias G.B."/>
            <person name="Bergman C.M."/>
            <person name="Manee M."/>
        </authorList>
    </citation>
    <scope>NUCLEOTIDE SEQUENCE</scope>
    <source>
        <strain evidence="2">AA-2017</strain>
        <tissue evidence="2">Whole larva</tissue>
    </source>
</reference>
<name>A0A834LY50_RHYFE</name>
<evidence type="ECO:0008006" key="4">
    <source>
        <dbReference type="Google" id="ProtNLM"/>
    </source>
</evidence>
<keyword evidence="3" id="KW-1185">Reference proteome</keyword>
<dbReference type="AlphaFoldDB" id="A0A834LY50"/>
<gene>
    <name evidence="2" type="ORF">GWI33_023063</name>
</gene>
<evidence type="ECO:0000313" key="2">
    <source>
        <dbReference type="EMBL" id="KAF7264551.1"/>
    </source>
</evidence>